<proteinExistence type="predicted"/>
<organism evidence="3 4">
    <name type="scientific">Truncatella angustata</name>
    <dbReference type="NCBI Taxonomy" id="152316"/>
    <lineage>
        <taxon>Eukaryota</taxon>
        <taxon>Fungi</taxon>
        <taxon>Dikarya</taxon>
        <taxon>Ascomycota</taxon>
        <taxon>Pezizomycotina</taxon>
        <taxon>Sordariomycetes</taxon>
        <taxon>Xylariomycetidae</taxon>
        <taxon>Amphisphaeriales</taxon>
        <taxon>Sporocadaceae</taxon>
        <taxon>Truncatella</taxon>
    </lineage>
</organism>
<dbReference type="AlphaFoldDB" id="A0A9P8UI20"/>
<dbReference type="CDD" id="cd14688">
    <property type="entry name" value="bZIP_YAP"/>
    <property type="match status" value="1"/>
</dbReference>
<dbReference type="Proteomes" id="UP000758603">
    <property type="component" value="Unassembled WGS sequence"/>
</dbReference>
<feature type="compositionally biased region" description="Polar residues" evidence="1">
    <location>
        <begin position="159"/>
        <end position="168"/>
    </location>
</feature>
<feature type="compositionally biased region" description="Low complexity" evidence="1">
    <location>
        <begin position="259"/>
        <end position="269"/>
    </location>
</feature>
<dbReference type="GeneID" id="70132290"/>
<feature type="region of interest" description="Disordered" evidence="1">
    <location>
        <begin position="134"/>
        <end position="198"/>
    </location>
</feature>
<comment type="caution">
    <text evidence="3">The sequence shown here is derived from an EMBL/GenBank/DDBJ whole genome shotgun (WGS) entry which is preliminary data.</text>
</comment>
<dbReference type="InterPro" id="IPR004827">
    <property type="entry name" value="bZIP"/>
</dbReference>
<protein>
    <recommendedName>
        <fullName evidence="2">BZIP domain-containing protein</fullName>
    </recommendedName>
</protein>
<dbReference type="GO" id="GO:0003700">
    <property type="term" value="F:DNA-binding transcription factor activity"/>
    <property type="evidence" value="ECO:0007669"/>
    <property type="project" value="InterPro"/>
</dbReference>
<feature type="region of interest" description="Disordered" evidence="1">
    <location>
        <begin position="228"/>
        <end position="338"/>
    </location>
</feature>
<dbReference type="OrthoDB" id="4716515at2759"/>
<dbReference type="PROSITE" id="PS00036">
    <property type="entry name" value="BZIP_BASIC"/>
    <property type="match status" value="1"/>
</dbReference>
<feature type="compositionally biased region" description="Polar residues" evidence="1">
    <location>
        <begin position="134"/>
        <end position="145"/>
    </location>
</feature>
<feature type="compositionally biased region" description="Polar residues" evidence="1">
    <location>
        <begin position="315"/>
        <end position="324"/>
    </location>
</feature>
<sequence>MNSEHSLMPSDQEMEENWVNIRDAALRKRIQNRLAQRKHRQRVQELSACQGNVAQNSMGLTATSSWNSADLQGDQAAMAGNPGRFEWVPGSRTDGTSEAVGGDNTSGMAPDAGSSAMRMDFQQDRGGTRAFNFAQYSNGGTSSPVVRSDQPPPWDMMPQSENNQQQQGMVRLPEGTNPPANLAVRSTPEHRRRRSSPSIMRVAFDAAENGAFESGSSSRQCLPCTTRLTEPSRIEPQASYELRSAPSSSSGRGHTPHYSGSSRSSRSSGILREHGIDLGEILSHTEPKRRPSVSAPSRPRTNPQLSDRCPEHSLVETSPSSLDINSDDDWNHPMGLGTAQDSHNHEYIEGLRPRVSKVVVVYFDETPR</sequence>
<feature type="domain" description="BZIP" evidence="2">
    <location>
        <begin position="27"/>
        <end position="42"/>
    </location>
</feature>
<name>A0A9P8UI20_9PEZI</name>
<gene>
    <name evidence="3" type="ORF">BKA67DRAFT_574053</name>
</gene>
<evidence type="ECO:0000313" key="3">
    <source>
        <dbReference type="EMBL" id="KAH6652459.1"/>
    </source>
</evidence>
<keyword evidence="4" id="KW-1185">Reference proteome</keyword>
<feature type="region of interest" description="Disordered" evidence="1">
    <location>
        <begin position="93"/>
        <end position="112"/>
    </location>
</feature>
<evidence type="ECO:0000313" key="4">
    <source>
        <dbReference type="Proteomes" id="UP000758603"/>
    </source>
</evidence>
<evidence type="ECO:0000256" key="1">
    <source>
        <dbReference type="SAM" id="MobiDB-lite"/>
    </source>
</evidence>
<reference evidence="3" key="1">
    <citation type="journal article" date="2021" name="Nat. Commun.">
        <title>Genetic determinants of endophytism in the Arabidopsis root mycobiome.</title>
        <authorList>
            <person name="Mesny F."/>
            <person name="Miyauchi S."/>
            <person name="Thiergart T."/>
            <person name="Pickel B."/>
            <person name="Atanasova L."/>
            <person name="Karlsson M."/>
            <person name="Huettel B."/>
            <person name="Barry K.W."/>
            <person name="Haridas S."/>
            <person name="Chen C."/>
            <person name="Bauer D."/>
            <person name="Andreopoulos W."/>
            <person name="Pangilinan J."/>
            <person name="LaButti K."/>
            <person name="Riley R."/>
            <person name="Lipzen A."/>
            <person name="Clum A."/>
            <person name="Drula E."/>
            <person name="Henrissat B."/>
            <person name="Kohler A."/>
            <person name="Grigoriev I.V."/>
            <person name="Martin F.M."/>
            <person name="Hacquard S."/>
        </authorList>
    </citation>
    <scope>NUCLEOTIDE SEQUENCE</scope>
    <source>
        <strain evidence="3">MPI-SDFR-AT-0073</strain>
    </source>
</reference>
<evidence type="ECO:0000259" key="2">
    <source>
        <dbReference type="PROSITE" id="PS00036"/>
    </source>
</evidence>
<accession>A0A9P8UI20</accession>
<dbReference type="RefSeq" id="XP_045956737.1">
    <property type="nucleotide sequence ID" value="XM_046103398.1"/>
</dbReference>
<feature type="compositionally biased region" description="Basic and acidic residues" evidence="1">
    <location>
        <begin position="271"/>
        <end position="289"/>
    </location>
</feature>
<dbReference type="EMBL" id="JAGPXC010000006">
    <property type="protein sequence ID" value="KAH6652459.1"/>
    <property type="molecule type" value="Genomic_DNA"/>
</dbReference>